<evidence type="ECO:0000256" key="1">
    <source>
        <dbReference type="SAM" id="MobiDB-lite"/>
    </source>
</evidence>
<proteinExistence type="predicted"/>
<keyword evidence="2" id="KW-0812">Transmembrane</keyword>
<evidence type="ECO:0000313" key="3">
    <source>
        <dbReference type="EMBL" id="QHN38209.1"/>
    </source>
</evidence>
<keyword evidence="2" id="KW-0472">Membrane</keyword>
<feature type="transmembrane region" description="Helical" evidence="2">
    <location>
        <begin position="36"/>
        <end position="58"/>
    </location>
</feature>
<protein>
    <submittedName>
        <fullName evidence="3">DUF3040 domain-containing protein</fullName>
    </submittedName>
</protein>
<name>A0A857M9R5_9ACTN</name>
<dbReference type="AlphaFoldDB" id="A0A857M9R5"/>
<dbReference type="EMBL" id="CP045810">
    <property type="protein sequence ID" value="QHN38209.1"/>
    <property type="molecule type" value="Genomic_DNA"/>
</dbReference>
<accession>A0A857M9R5</accession>
<keyword evidence="2" id="KW-1133">Transmembrane helix</keyword>
<feature type="region of interest" description="Disordered" evidence="1">
    <location>
        <begin position="1"/>
        <end position="30"/>
    </location>
</feature>
<reference evidence="3" key="1">
    <citation type="journal article" date="2021" name="Nat. Microbiol.">
        <title>Cocultivation of an ultrasmall environmental parasitic bacterium with lytic ability against bacteria associated with wastewater foams.</title>
        <authorList>
            <person name="Batinovic S."/>
            <person name="Rose J.J.A."/>
            <person name="Ratcliffe J."/>
            <person name="Seviour R.J."/>
            <person name="Petrovski S."/>
        </authorList>
    </citation>
    <scope>NUCLEOTIDE SEQUENCE</scope>
    <source>
        <strain evidence="3">CON44</strain>
    </source>
</reference>
<evidence type="ECO:0000256" key="2">
    <source>
        <dbReference type="SAM" id="Phobius"/>
    </source>
</evidence>
<sequence length="95" mass="9830">MTIAELLGDTEPLPTTTPIEDREDDGMEHQAPHGRWITALVLLAVLAGLAVVVLGIALGGPWRWVAGAAVVAGIAAIIVPGVVDGKAADDSEDRR</sequence>
<dbReference type="RefSeq" id="WP_005185190.1">
    <property type="nucleotide sequence ID" value="NZ_CP045804.1"/>
</dbReference>
<gene>
    <name evidence="3" type="ORF">GII30_02560</name>
</gene>
<organism evidence="3">
    <name type="scientific">Gordonia amarae</name>
    <dbReference type="NCBI Taxonomy" id="36821"/>
    <lineage>
        <taxon>Bacteria</taxon>
        <taxon>Bacillati</taxon>
        <taxon>Actinomycetota</taxon>
        <taxon>Actinomycetes</taxon>
        <taxon>Mycobacteriales</taxon>
        <taxon>Gordoniaceae</taxon>
        <taxon>Gordonia</taxon>
    </lineage>
</organism>
<feature type="transmembrane region" description="Helical" evidence="2">
    <location>
        <begin position="64"/>
        <end position="85"/>
    </location>
</feature>